<protein>
    <submittedName>
        <fullName evidence="1">Uncharacterized protein</fullName>
    </submittedName>
</protein>
<dbReference type="AlphaFoldDB" id="A0A0F9RHZ4"/>
<dbReference type="EMBL" id="LAZR01000931">
    <property type="protein sequence ID" value="KKN54399.1"/>
    <property type="molecule type" value="Genomic_DNA"/>
</dbReference>
<evidence type="ECO:0000313" key="1">
    <source>
        <dbReference type="EMBL" id="KKN54399.1"/>
    </source>
</evidence>
<gene>
    <name evidence="1" type="ORF">LCGC14_0592970</name>
</gene>
<sequence length="243" mass="25893">MGKSARKALEALSKQLFGIMQQQLAGQTELLGFLRQKLAFVFDPSFTGFLPGEEAALRTQAFEETTGRFDVARQQIQSRAAILGGRQLPGGATIALLGGVEAAEAESLAGAQRQISIEGGQRRLASIFNAGSILQGNAALLNPAAFSGQAIGGLSGFVGGGDSGLLNSLIGAGAGIGASAIIACWVAYTLYDNHTARYIQTHLHQHPQFAAIYQREGREWASMIHHSFLAHILLRQMFDTLRE</sequence>
<reference evidence="1" key="1">
    <citation type="journal article" date="2015" name="Nature">
        <title>Complex archaea that bridge the gap between prokaryotes and eukaryotes.</title>
        <authorList>
            <person name="Spang A."/>
            <person name="Saw J.H."/>
            <person name="Jorgensen S.L."/>
            <person name="Zaremba-Niedzwiedzka K."/>
            <person name="Martijn J."/>
            <person name="Lind A.E."/>
            <person name="van Eijk R."/>
            <person name="Schleper C."/>
            <person name="Guy L."/>
            <person name="Ettema T.J."/>
        </authorList>
    </citation>
    <scope>NUCLEOTIDE SEQUENCE</scope>
</reference>
<organism evidence="1">
    <name type="scientific">marine sediment metagenome</name>
    <dbReference type="NCBI Taxonomy" id="412755"/>
    <lineage>
        <taxon>unclassified sequences</taxon>
        <taxon>metagenomes</taxon>
        <taxon>ecological metagenomes</taxon>
    </lineage>
</organism>
<proteinExistence type="predicted"/>
<name>A0A0F9RHZ4_9ZZZZ</name>
<comment type="caution">
    <text evidence="1">The sequence shown here is derived from an EMBL/GenBank/DDBJ whole genome shotgun (WGS) entry which is preliminary data.</text>
</comment>
<accession>A0A0F9RHZ4</accession>